<evidence type="ECO:0000313" key="3">
    <source>
        <dbReference type="Proteomes" id="UP000290288"/>
    </source>
</evidence>
<reference evidence="2 3" key="1">
    <citation type="submission" date="2019-01" db="EMBL/GenBank/DDBJ databases">
        <title>Draft genome sequence of Psathyrella aberdarensis IHI B618.</title>
        <authorList>
            <person name="Buettner E."/>
            <person name="Kellner H."/>
        </authorList>
    </citation>
    <scope>NUCLEOTIDE SEQUENCE [LARGE SCALE GENOMIC DNA]</scope>
    <source>
        <strain evidence="2 3">IHI B618</strain>
    </source>
</reference>
<organism evidence="2 3">
    <name type="scientific">Candolleomyces aberdarensis</name>
    <dbReference type="NCBI Taxonomy" id="2316362"/>
    <lineage>
        <taxon>Eukaryota</taxon>
        <taxon>Fungi</taxon>
        <taxon>Dikarya</taxon>
        <taxon>Basidiomycota</taxon>
        <taxon>Agaricomycotina</taxon>
        <taxon>Agaricomycetes</taxon>
        <taxon>Agaricomycetidae</taxon>
        <taxon>Agaricales</taxon>
        <taxon>Agaricineae</taxon>
        <taxon>Psathyrellaceae</taxon>
        <taxon>Candolleomyces</taxon>
    </lineage>
</organism>
<name>A0A4Q2D2B9_9AGAR</name>
<keyword evidence="1" id="KW-0175">Coiled coil</keyword>
<keyword evidence="3" id="KW-1185">Reference proteome</keyword>
<gene>
    <name evidence="2" type="ORF">EST38_g13248</name>
</gene>
<evidence type="ECO:0000256" key="1">
    <source>
        <dbReference type="SAM" id="Coils"/>
    </source>
</evidence>
<dbReference type="GO" id="GO:0007166">
    <property type="term" value="P:cell surface receptor signaling pathway"/>
    <property type="evidence" value="ECO:0007669"/>
    <property type="project" value="InterPro"/>
</dbReference>
<dbReference type="InterPro" id="IPR036537">
    <property type="entry name" value="Adaptor_Cbl_N_dom_sf"/>
</dbReference>
<evidence type="ECO:0008006" key="4">
    <source>
        <dbReference type="Google" id="ProtNLM"/>
    </source>
</evidence>
<dbReference type="Proteomes" id="UP000290288">
    <property type="component" value="Unassembled WGS sequence"/>
</dbReference>
<dbReference type="OrthoDB" id="3261813at2759"/>
<evidence type="ECO:0000313" key="2">
    <source>
        <dbReference type="EMBL" id="RXW12606.1"/>
    </source>
</evidence>
<dbReference type="STRING" id="2316362.A0A4Q2D2B9"/>
<dbReference type="CDD" id="cd21037">
    <property type="entry name" value="MLKL_NTD"/>
    <property type="match status" value="1"/>
</dbReference>
<sequence>MEDCRSLNELILAIVALSTKFKDEKSPQLVGTCAEFCICLIQYLEETPSSAVNAVNGFLREMREIESFDYNIEASVKNAEERVAQSITTIKASHPALGDIKGGPRQALPGTVVTVLDIGIPVIAILRDAAEVVGTVPFLKPVFAAVLVMFQAARQTQFNFDEMMSLSTTTGEFALIIVERCSASQESPPNLDAAIRQLESQLHDIALRCQEISRKSFMFCFLQSASLKEELDGLRKSLDVAIQKFQTICLIDFHDEMRRMAENIGASRI</sequence>
<dbReference type="Gene3D" id="1.20.930.20">
    <property type="entry name" value="Adaptor protein Cbl, N-terminal domain"/>
    <property type="match status" value="1"/>
</dbReference>
<dbReference type="EMBL" id="SDEE01001183">
    <property type="protein sequence ID" value="RXW12606.1"/>
    <property type="molecule type" value="Genomic_DNA"/>
</dbReference>
<protein>
    <recommendedName>
        <fullName evidence="4">Fungal STAND N-terminal Goodbye domain-containing protein</fullName>
    </recommendedName>
</protein>
<accession>A0A4Q2D2B9</accession>
<dbReference type="InterPro" id="IPR059179">
    <property type="entry name" value="MLKL-like_MCAfunc"/>
</dbReference>
<feature type="coiled-coil region" evidence="1">
    <location>
        <begin position="195"/>
        <end position="244"/>
    </location>
</feature>
<comment type="caution">
    <text evidence="2">The sequence shown here is derived from an EMBL/GenBank/DDBJ whole genome shotgun (WGS) entry which is preliminary data.</text>
</comment>
<dbReference type="AlphaFoldDB" id="A0A4Q2D2B9"/>
<proteinExistence type="predicted"/>